<dbReference type="SUPFAM" id="SSF56112">
    <property type="entry name" value="Protein kinase-like (PK-like)"/>
    <property type="match status" value="1"/>
</dbReference>
<dbReference type="Proteomes" id="UP001239445">
    <property type="component" value="Unassembled WGS sequence"/>
</dbReference>
<organism evidence="1 2">
    <name type="scientific">Echria macrotheca</name>
    <dbReference type="NCBI Taxonomy" id="438768"/>
    <lineage>
        <taxon>Eukaryota</taxon>
        <taxon>Fungi</taxon>
        <taxon>Dikarya</taxon>
        <taxon>Ascomycota</taxon>
        <taxon>Pezizomycotina</taxon>
        <taxon>Sordariomycetes</taxon>
        <taxon>Sordariomycetidae</taxon>
        <taxon>Sordariales</taxon>
        <taxon>Schizotheciaceae</taxon>
        <taxon>Echria</taxon>
    </lineage>
</organism>
<keyword evidence="1" id="KW-0418">Kinase</keyword>
<keyword evidence="1" id="KW-0808">Transferase</keyword>
<evidence type="ECO:0000313" key="1">
    <source>
        <dbReference type="EMBL" id="KAK1753844.1"/>
    </source>
</evidence>
<protein>
    <submittedName>
        <fullName evidence="1">Kinase-like domain-containing protein</fullName>
    </submittedName>
</protein>
<dbReference type="GO" id="GO:0016301">
    <property type="term" value="F:kinase activity"/>
    <property type="evidence" value="ECO:0007669"/>
    <property type="project" value="UniProtKB-KW"/>
</dbReference>
<evidence type="ECO:0000313" key="2">
    <source>
        <dbReference type="Proteomes" id="UP001239445"/>
    </source>
</evidence>
<accession>A0AAJ0BAP1</accession>
<dbReference type="AlphaFoldDB" id="A0AAJ0BAP1"/>
<gene>
    <name evidence="1" type="ORF">QBC47DRAFT_385059</name>
</gene>
<name>A0AAJ0BAP1_9PEZI</name>
<proteinExistence type="predicted"/>
<dbReference type="EMBL" id="MU839836">
    <property type="protein sequence ID" value="KAK1753844.1"/>
    <property type="molecule type" value="Genomic_DNA"/>
</dbReference>
<dbReference type="InterPro" id="IPR011009">
    <property type="entry name" value="Kinase-like_dom_sf"/>
</dbReference>
<reference evidence="1" key="1">
    <citation type="submission" date="2023-06" db="EMBL/GenBank/DDBJ databases">
        <title>Genome-scale phylogeny and comparative genomics of the fungal order Sordariales.</title>
        <authorList>
            <consortium name="Lawrence Berkeley National Laboratory"/>
            <person name="Hensen N."/>
            <person name="Bonometti L."/>
            <person name="Westerberg I."/>
            <person name="Brannstrom I.O."/>
            <person name="Guillou S."/>
            <person name="Cros-Aarteil S."/>
            <person name="Calhoun S."/>
            <person name="Haridas S."/>
            <person name="Kuo A."/>
            <person name="Mondo S."/>
            <person name="Pangilinan J."/>
            <person name="Riley R."/>
            <person name="Labutti K."/>
            <person name="Andreopoulos B."/>
            <person name="Lipzen A."/>
            <person name="Chen C."/>
            <person name="Yanf M."/>
            <person name="Daum C."/>
            <person name="Ng V."/>
            <person name="Clum A."/>
            <person name="Steindorff A."/>
            <person name="Ohm R."/>
            <person name="Martin F."/>
            <person name="Silar P."/>
            <person name="Natvig D."/>
            <person name="Lalanne C."/>
            <person name="Gautier V."/>
            <person name="Ament-Velasquez S.L."/>
            <person name="Kruys A."/>
            <person name="Hutchinson M.I."/>
            <person name="Powell A.J."/>
            <person name="Barry K."/>
            <person name="Miller A.N."/>
            <person name="Grigoriev I.V."/>
            <person name="Debuchy R."/>
            <person name="Gladieux P."/>
            <person name="Thoren M.H."/>
            <person name="Johannesson H."/>
        </authorList>
    </citation>
    <scope>NUCLEOTIDE SEQUENCE</scope>
    <source>
        <strain evidence="1">PSN4</strain>
    </source>
</reference>
<sequence>MPLPENIEKIVDQVRDELSRTAYQCQVLQPLIGGNANFVFHGTLTTPLSDGTHEILVKHGEPYASSSQSFPLPTSRCTIEAECLSQLGGAVSATNEWCHVRTPKLFHFDASTNTQVQEYLDNGIDLKNYALKHYPPHTPINLKEQCLGIGRGLGSWLHRFHEWVAQPAQSSLRDNAAANHELQKLKHATYYQYLMMMVPRFTGLLSEAEATFAKVKEMADAELEKPDLQVVHGDFWTGNALLPDVPITDAVQTPMFIVDWEVVSLGVRVRDVGQMMAELYMLKLFKNIDAGTWLVQGFLEGYGQLTTAEAFRVAIHIGCHLIVIGGTVQGWGSSEDVARVVTHGRDMIINGWEKNSAWFESTDLAFMFKPQRDGVTVVEG</sequence>
<comment type="caution">
    <text evidence="1">The sequence shown here is derived from an EMBL/GenBank/DDBJ whole genome shotgun (WGS) entry which is preliminary data.</text>
</comment>
<keyword evidence="2" id="KW-1185">Reference proteome</keyword>
<dbReference type="Gene3D" id="3.90.1200.10">
    <property type="match status" value="1"/>
</dbReference>
<dbReference type="Gene3D" id="3.30.200.20">
    <property type="entry name" value="Phosphorylase Kinase, domain 1"/>
    <property type="match status" value="1"/>
</dbReference>